<feature type="transmembrane region" description="Helical" evidence="8">
    <location>
        <begin position="132"/>
        <end position="150"/>
    </location>
</feature>
<feature type="transmembrane region" description="Helical" evidence="8">
    <location>
        <begin position="312"/>
        <end position="333"/>
    </location>
</feature>
<dbReference type="SUPFAM" id="SSF103473">
    <property type="entry name" value="MFS general substrate transporter"/>
    <property type="match status" value="1"/>
</dbReference>
<evidence type="ECO:0000256" key="1">
    <source>
        <dbReference type="ARBA" id="ARBA00004651"/>
    </source>
</evidence>
<accession>A0ABX2IM39</accession>
<evidence type="ECO:0000313" key="11">
    <source>
        <dbReference type="Proteomes" id="UP000778523"/>
    </source>
</evidence>
<comment type="subcellular location">
    <subcellularLocation>
        <location evidence="8">Cell inner membrane</location>
        <topology evidence="8">Multi-pass membrane protein</topology>
    </subcellularLocation>
    <subcellularLocation>
        <location evidence="1">Cell membrane</location>
        <topology evidence="1">Multi-pass membrane protein</topology>
    </subcellularLocation>
</comment>
<comment type="similarity">
    <text evidence="2 8">Belongs to the major facilitator superfamily. Bcr/CmlA family.</text>
</comment>
<dbReference type="InterPro" id="IPR020846">
    <property type="entry name" value="MFS_dom"/>
</dbReference>
<feature type="domain" description="Major facilitator superfamily (MFS) profile" evidence="9">
    <location>
        <begin position="5"/>
        <end position="393"/>
    </location>
</feature>
<dbReference type="Proteomes" id="UP000778523">
    <property type="component" value="Unassembled WGS sequence"/>
</dbReference>
<dbReference type="NCBIfam" id="TIGR00710">
    <property type="entry name" value="efflux_Bcr_CflA"/>
    <property type="match status" value="1"/>
</dbReference>
<evidence type="ECO:0000256" key="8">
    <source>
        <dbReference type="RuleBase" id="RU365088"/>
    </source>
</evidence>
<dbReference type="InterPro" id="IPR004812">
    <property type="entry name" value="Efflux_drug-R_Bcr/CmlA"/>
</dbReference>
<evidence type="ECO:0000259" key="9">
    <source>
        <dbReference type="PROSITE" id="PS50850"/>
    </source>
</evidence>
<feature type="transmembrane region" description="Helical" evidence="8">
    <location>
        <begin position="203"/>
        <end position="228"/>
    </location>
</feature>
<keyword evidence="4" id="KW-1003">Cell membrane</keyword>
<dbReference type="InterPro" id="IPR011701">
    <property type="entry name" value="MFS"/>
</dbReference>
<dbReference type="PROSITE" id="PS50850">
    <property type="entry name" value="MFS"/>
    <property type="match status" value="1"/>
</dbReference>
<keyword evidence="5 8" id="KW-0812">Transmembrane</keyword>
<dbReference type="Pfam" id="PF07690">
    <property type="entry name" value="MFS_1"/>
    <property type="match status" value="1"/>
</dbReference>
<evidence type="ECO:0000256" key="7">
    <source>
        <dbReference type="ARBA" id="ARBA00023136"/>
    </source>
</evidence>
<feature type="transmembrane region" description="Helical" evidence="8">
    <location>
        <begin position="162"/>
        <end position="182"/>
    </location>
</feature>
<keyword evidence="3 8" id="KW-0813">Transport</keyword>
<gene>
    <name evidence="10" type="ORF">HJ583_018120</name>
</gene>
<evidence type="ECO:0000256" key="6">
    <source>
        <dbReference type="ARBA" id="ARBA00022989"/>
    </source>
</evidence>
<dbReference type="InterPro" id="IPR036259">
    <property type="entry name" value="MFS_trans_sf"/>
</dbReference>
<feature type="transmembrane region" description="Helical" evidence="8">
    <location>
        <begin position="7"/>
        <end position="23"/>
    </location>
</feature>
<evidence type="ECO:0000256" key="3">
    <source>
        <dbReference type="ARBA" id="ARBA00022448"/>
    </source>
</evidence>
<name>A0ABX2IM39_9RHOO</name>
<dbReference type="RefSeq" id="WP_101940377.1">
    <property type="nucleotide sequence ID" value="NZ_JABCSC020000006.1"/>
</dbReference>
<dbReference type="PANTHER" id="PTHR42718:SF9">
    <property type="entry name" value="MAJOR FACILITATOR SUPERFAMILY MULTIDRUG TRANSPORTER MFSC"/>
    <property type="match status" value="1"/>
</dbReference>
<dbReference type="EMBL" id="JABCSC020000006">
    <property type="protein sequence ID" value="NSL56953.1"/>
    <property type="molecule type" value="Genomic_DNA"/>
</dbReference>
<keyword evidence="7 8" id="KW-0472">Membrane</keyword>
<sequence>MKLSYPVLAVLMAFLNAIGPFAIDTYLPAFPAMQASLQTDAVAMQQSLTAYMIPFSVMMLWHGAISDSLGRKRVILAGLVVFLIASILCASAGNIHVLLLGRALQGLSAGAGVIVGRAIVRDLFDGPAAQRLMSHIAMVFAIAPAIAPIFGGFLTEHLGWRAIFWFLTLLAAVQIVMTWRVLPETLPPEKRQPLAAGHMLAGYRAVLGSGPFVFIALAMSFIFLGFFLYVMSAPVFLMRHLGLGATEFGWLFVPLVCGMIGGSMTAVRLSHRFTQLQVIKLGFAITALAAVWNLAANLLLPDSVATRIPQLALQSFAMNLAFPSLTLIALDLFPARRGMAASCQGFIHTMIMSVLAGVVAPMVWHSTLTMAWTMAGFWLCSVVFFAWSRHLSVKPGNAPEKS</sequence>
<proteinExistence type="inferred from homology"/>
<dbReference type="PANTHER" id="PTHR42718">
    <property type="entry name" value="MAJOR FACILITATOR SUPERFAMILY MULTIDRUG TRANSPORTER MFSC"/>
    <property type="match status" value="1"/>
</dbReference>
<reference evidence="10 11" key="1">
    <citation type="submission" date="2020-06" db="EMBL/GenBank/DDBJ databases">
        <title>Draft genome of Uliginosibacterium sp. IMCC34675.</title>
        <authorList>
            <person name="Song J."/>
        </authorList>
    </citation>
    <scope>NUCLEOTIDE SEQUENCE [LARGE SCALE GENOMIC DNA]</scope>
    <source>
        <strain evidence="10 11">IMCC34675</strain>
    </source>
</reference>
<protein>
    <recommendedName>
        <fullName evidence="8">Bcr/CflA family efflux transporter</fullName>
    </recommendedName>
</protein>
<feature type="transmembrane region" description="Helical" evidence="8">
    <location>
        <begin position="345"/>
        <end position="364"/>
    </location>
</feature>
<keyword evidence="11" id="KW-1185">Reference proteome</keyword>
<organism evidence="10 11">
    <name type="scientific">Uliginosibacterium aquaticum</name>
    <dbReference type="NCBI Taxonomy" id="2731212"/>
    <lineage>
        <taxon>Bacteria</taxon>
        <taxon>Pseudomonadati</taxon>
        <taxon>Pseudomonadota</taxon>
        <taxon>Betaproteobacteria</taxon>
        <taxon>Rhodocyclales</taxon>
        <taxon>Zoogloeaceae</taxon>
        <taxon>Uliginosibacterium</taxon>
    </lineage>
</organism>
<evidence type="ECO:0000256" key="4">
    <source>
        <dbReference type="ARBA" id="ARBA00022475"/>
    </source>
</evidence>
<keyword evidence="6 8" id="KW-1133">Transmembrane helix</keyword>
<evidence type="ECO:0000256" key="2">
    <source>
        <dbReference type="ARBA" id="ARBA00006236"/>
    </source>
</evidence>
<feature type="transmembrane region" description="Helical" evidence="8">
    <location>
        <begin position="370"/>
        <end position="387"/>
    </location>
</feature>
<dbReference type="CDD" id="cd17320">
    <property type="entry name" value="MFS_MdfA_MDR_like"/>
    <property type="match status" value="1"/>
</dbReference>
<feature type="transmembrane region" description="Helical" evidence="8">
    <location>
        <begin position="99"/>
        <end position="120"/>
    </location>
</feature>
<feature type="transmembrane region" description="Helical" evidence="8">
    <location>
        <begin position="43"/>
        <end position="62"/>
    </location>
</feature>
<feature type="transmembrane region" description="Helical" evidence="8">
    <location>
        <begin position="248"/>
        <end position="269"/>
    </location>
</feature>
<comment type="caution">
    <text evidence="10">The sequence shown here is derived from an EMBL/GenBank/DDBJ whole genome shotgun (WGS) entry which is preliminary data.</text>
</comment>
<dbReference type="Gene3D" id="1.20.1720.10">
    <property type="entry name" value="Multidrug resistance protein D"/>
    <property type="match status" value="1"/>
</dbReference>
<feature type="transmembrane region" description="Helical" evidence="8">
    <location>
        <begin position="74"/>
        <end position="93"/>
    </location>
</feature>
<evidence type="ECO:0000256" key="5">
    <source>
        <dbReference type="ARBA" id="ARBA00022692"/>
    </source>
</evidence>
<feature type="transmembrane region" description="Helical" evidence="8">
    <location>
        <begin position="281"/>
        <end position="300"/>
    </location>
</feature>
<evidence type="ECO:0000313" key="10">
    <source>
        <dbReference type="EMBL" id="NSL56953.1"/>
    </source>
</evidence>
<keyword evidence="8" id="KW-0997">Cell inner membrane</keyword>